<dbReference type="Gene3D" id="1.10.510.10">
    <property type="entry name" value="Transferase(Phosphotransferase) domain 1"/>
    <property type="match status" value="1"/>
</dbReference>
<dbReference type="GO" id="GO:0005829">
    <property type="term" value="C:cytosol"/>
    <property type="evidence" value="ECO:0007669"/>
    <property type="project" value="TreeGrafter"/>
</dbReference>
<name>A0A196SB49_BLAHN</name>
<reference evidence="11 12" key="1">
    <citation type="submission" date="2016-05" db="EMBL/GenBank/DDBJ databases">
        <title>Nuclear genome of Blastocystis sp. subtype 1 NandII.</title>
        <authorList>
            <person name="Gentekaki E."/>
            <person name="Curtis B."/>
            <person name="Stairs C."/>
            <person name="Eme L."/>
            <person name="Herman E."/>
            <person name="Klimes V."/>
            <person name="Arias M.C."/>
            <person name="Elias M."/>
            <person name="Hilliou F."/>
            <person name="Klute M."/>
            <person name="Malik S.-B."/>
            <person name="Pightling A."/>
            <person name="Rachubinski R."/>
            <person name="Salas D."/>
            <person name="Schlacht A."/>
            <person name="Suga H."/>
            <person name="Archibald J."/>
            <person name="Ball S.G."/>
            <person name="Clark G."/>
            <person name="Dacks J."/>
            <person name="Van Der Giezen M."/>
            <person name="Tsaousis A."/>
            <person name="Roger A."/>
        </authorList>
    </citation>
    <scope>NUCLEOTIDE SEQUENCE [LARGE SCALE GENOMIC DNA]</scope>
    <source>
        <strain evidence="12">ATCC 50177 / NandII</strain>
    </source>
</reference>
<evidence type="ECO:0000256" key="8">
    <source>
        <dbReference type="ARBA" id="ARBA00048679"/>
    </source>
</evidence>
<dbReference type="InterPro" id="IPR000719">
    <property type="entry name" value="Prot_kinase_dom"/>
</dbReference>
<keyword evidence="6" id="KW-0067">ATP-binding</keyword>
<dbReference type="GO" id="GO:0005956">
    <property type="term" value="C:protein kinase CK2 complex"/>
    <property type="evidence" value="ECO:0007669"/>
    <property type="project" value="TreeGrafter"/>
</dbReference>
<keyword evidence="2" id="KW-0723">Serine/threonine-protein kinase</keyword>
<keyword evidence="12" id="KW-1185">Reference proteome</keyword>
<dbReference type="GO" id="GO:0004674">
    <property type="term" value="F:protein serine/threonine kinase activity"/>
    <property type="evidence" value="ECO:0007669"/>
    <property type="project" value="UniProtKB-KW"/>
</dbReference>
<comment type="catalytic activity">
    <reaction evidence="8">
        <text>L-seryl-[protein] + ATP = O-phospho-L-seryl-[protein] + ADP + H(+)</text>
        <dbReference type="Rhea" id="RHEA:17989"/>
        <dbReference type="Rhea" id="RHEA-COMP:9863"/>
        <dbReference type="Rhea" id="RHEA-COMP:11604"/>
        <dbReference type="ChEBI" id="CHEBI:15378"/>
        <dbReference type="ChEBI" id="CHEBI:29999"/>
        <dbReference type="ChEBI" id="CHEBI:30616"/>
        <dbReference type="ChEBI" id="CHEBI:83421"/>
        <dbReference type="ChEBI" id="CHEBI:456216"/>
        <dbReference type="EC" id="2.7.11.1"/>
    </reaction>
</comment>
<dbReference type="OrthoDB" id="10254671at2759"/>
<evidence type="ECO:0000256" key="4">
    <source>
        <dbReference type="ARBA" id="ARBA00022741"/>
    </source>
</evidence>
<evidence type="ECO:0000259" key="10">
    <source>
        <dbReference type="PROSITE" id="PS50011"/>
    </source>
</evidence>
<evidence type="ECO:0000256" key="3">
    <source>
        <dbReference type="ARBA" id="ARBA00022679"/>
    </source>
</evidence>
<evidence type="ECO:0000256" key="9">
    <source>
        <dbReference type="SAM" id="MobiDB-lite"/>
    </source>
</evidence>
<dbReference type="FunFam" id="3.30.200.20:FF:000088">
    <property type="entry name" value="Casein kinase II subunit alpha"/>
    <property type="match status" value="1"/>
</dbReference>
<organism evidence="11 12">
    <name type="scientific">Blastocystis sp. subtype 1 (strain ATCC 50177 / NandII)</name>
    <dbReference type="NCBI Taxonomy" id="478820"/>
    <lineage>
        <taxon>Eukaryota</taxon>
        <taxon>Sar</taxon>
        <taxon>Stramenopiles</taxon>
        <taxon>Bigyra</taxon>
        <taxon>Opalozoa</taxon>
        <taxon>Opalinata</taxon>
        <taxon>Blastocystidae</taxon>
        <taxon>Blastocystis</taxon>
    </lineage>
</organism>
<dbReference type="PANTHER" id="PTHR24054:SF0">
    <property type="entry name" value="CASEIN KINASE II SUBUNIT ALPHA"/>
    <property type="match status" value="1"/>
</dbReference>
<dbReference type="EC" id="2.7.11.1" evidence="1"/>
<dbReference type="InterPro" id="IPR045216">
    <property type="entry name" value="CK2_alpha"/>
</dbReference>
<sequence length="353" mass="41991">MSVSRVYADVISQMPEGYADYDTVEINWQSPERYQIIKKVGRGKYSEVFKAIDMKTGEPVSIKYLKPVRKKKIRREIKIMQQLSDGPNIIPLLGMVLNPETKAPSIITKWVETKDFREFYPSLSDYELRYYFYKILVGLDYAHSRGIMHRDIKPQNVLIDYITREVYIIDWGLADYYKPHEKYNVRVSTRHYKGPELLTNDMEYDYSLDIWSLSCMLLGIVFNRTPFFRGKDNYDQLRKIAEIMGSEDLDKYIAKYNLRLDKETLRILGRYEKHGWKEFVDQSMSKFINDDLFDYLDKTLVYDHNDRLTAKEAMAHPYFDPVRADVETEMEEKRKHREERAAEEEKDVVTSVF</sequence>
<protein>
    <recommendedName>
        <fullName evidence="1">non-specific serine/threonine protein kinase</fullName>
        <ecNumber evidence="1">2.7.11.1</ecNumber>
    </recommendedName>
</protein>
<evidence type="ECO:0000256" key="2">
    <source>
        <dbReference type="ARBA" id="ARBA00022527"/>
    </source>
</evidence>
<keyword evidence="3" id="KW-0808">Transferase</keyword>
<dbReference type="SUPFAM" id="SSF56112">
    <property type="entry name" value="Protein kinase-like (PK-like)"/>
    <property type="match status" value="1"/>
</dbReference>
<evidence type="ECO:0000313" key="11">
    <source>
        <dbReference type="EMBL" id="OAO13234.1"/>
    </source>
</evidence>
<dbReference type="EMBL" id="LXWW01000437">
    <property type="protein sequence ID" value="OAO13234.1"/>
    <property type="molecule type" value="Genomic_DNA"/>
</dbReference>
<evidence type="ECO:0000256" key="7">
    <source>
        <dbReference type="ARBA" id="ARBA00047899"/>
    </source>
</evidence>
<dbReference type="GO" id="GO:0005524">
    <property type="term" value="F:ATP binding"/>
    <property type="evidence" value="ECO:0007669"/>
    <property type="project" value="UniProtKB-KW"/>
</dbReference>
<dbReference type="FunFam" id="1.10.510.10:FF:000459">
    <property type="entry name" value="Casein kinase II subunit alpha"/>
    <property type="match status" value="1"/>
</dbReference>
<evidence type="ECO:0000313" key="12">
    <source>
        <dbReference type="Proteomes" id="UP000078348"/>
    </source>
</evidence>
<dbReference type="AlphaFoldDB" id="A0A196SB49"/>
<feature type="domain" description="Protein kinase" evidence="10">
    <location>
        <begin position="34"/>
        <end position="319"/>
    </location>
</feature>
<proteinExistence type="predicted"/>
<dbReference type="GO" id="GO:0006357">
    <property type="term" value="P:regulation of transcription by RNA polymerase II"/>
    <property type="evidence" value="ECO:0007669"/>
    <property type="project" value="UniProtKB-ARBA"/>
</dbReference>
<dbReference type="PROSITE" id="PS00108">
    <property type="entry name" value="PROTEIN_KINASE_ST"/>
    <property type="match status" value="1"/>
</dbReference>
<dbReference type="PROSITE" id="PS50011">
    <property type="entry name" value="PROTEIN_KINASE_DOM"/>
    <property type="match status" value="1"/>
</dbReference>
<comment type="catalytic activity">
    <reaction evidence="7">
        <text>L-threonyl-[protein] + ATP = O-phospho-L-threonyl-[protein] + ADP + H(+)</text>
        <dbReference type="Rhea" id="RHEA:46608"/>
        <dbReference type="Rhea" id="RHEA-COMP:11060"/>
        <dbReference type="Rhea" id="RHEA-COMP:11605"/>
        <dbReference type="ChEBI" id="CHEBI:15378"/>
        <dbReference type="ChEBI" id="CHEBI:30013"/>
        <dbReference type="ChEBI" id="CHEBI:30616"/>
        <dbReference type="ChEBI" id="CHEBI:61977"/>
        <dbReference type="ChEBI" id="CHEBI:456216"/>
        <dbReference type="EC" id="2.7.11.1"/>
    </reaction>
</comment>
<dbReference type="GO" id="GO:0051726">
    <property type="term" value="P:regulation of cell cycle"/>
    <property type="evidence" value="ECO:0007669"/>
    <property type="project" value="TreeGrafter"/>
</dbReference>
<evidence type="ECO:0000256" key="5">
    <source>
        <dbReference type="ARBA" id="ARBA00022777"/>
    </source>
</evidence>
<dbReference type="InterPro" id="IPR008271">
    <property type="entry name" value="Ser/Thr_kinase_AS"/>
</dbReference>
<evidence type="ECO:0000256" key="6">
    <source>
        <dbReference type="ARBA" id="ARBA00022840"/>
    </source>
</evidence>
<keyword evidence="4" id="KW-0547">Nucleotide-binding</keyword>
<accession>A0A196SB49</accession>
<keyword evidence="5" id="KW-0418">Kinase</keyword>
<dbReference type="CDD" id="cd14132">
    <property type="entry name" value="STKc_CK2_alpha"/>
    <property type="match status" value="1"/>
</dbReference>
<comment type="caution">
    <text evidence="11">The sequence shown here is derived from an EMBL/GenBank/DDBJ whole genome shotgun (WGS) entry which is preliminary data.</text>
</comment>
<dbReference type="InterPro" id="IPR011009">
    <property type="entry name" value="Kinase-like_dom_sf"/>
</dbReference>
<dbReference type="GO" id="GO:0031981">
    <property type="term" value="C:nuclear lumen"/>
    <property type="evidence" value="ECO:0007669"/>
    <property type="project" value="UniProtKB-ARBA"/>
</dbReference>
<dbReference type="PANTHER" id="PTHR24054">
    <property type="entry name" value="CASEIN KINASE II SUBUNIT ALPHA"/>
    <property type="match status" value="1"/>
</dbReference>
<feature type="region of interest" description="Disordered" evidence="9">
    <location>
        <begin position="331"/>
        <end position="353"/>
    </location>
</feature>
<dbReference type="SMART" id="SM00220">
    <property type="entry name" value="S_TKc"/>
    <property type="match status" value="1"/>
</dbReference>
<dbReference type="Proteomes" id="UP000078348">
    <property type="component" value="Unassembled WGS sequence"/>
</dbReference>
<dbReference type="STRING" id="478820.A0A196SB49"/>
<dbReference type="Pfam" id="PF00069">
    <property type="entry name" value="Pkinase"/>
    <property type="match status" value="1"/>
</dbReference>
<gene>
    <name evidence="11" type="ORF">AV274_5080</name>
</gene>
<evidence type="ECO:0000256" key="1">
    <source>
        <dbReference type="ARBA" id="ARBA00012513"/>
    </source>
</evidence>
<dbReference type="Gene3D" id="3.30.200.20">
    <property type="entry name" value="Phosphorylase Kinase, domain 1"/>
    <property type="match status" value="1"/>
</dbReference>